<comment type="caution">
    <text evidence="2">The sequence shown here is derived from an EMBL/GenBank/DDBJ whole genome shotgun (WGS) entry which is preliminary data.</text>
</comment>
<dbReference type="AlphaFoldDB" id="A0A8J3GAN4"/>
<sequence length="99" mass="11371">MFVHTVFFWLKEKDNDAARAALHAGLKELSTISEIQTAYVGTPASTRRPVIDHTYDFSITFIFPDKATQDVYQDHPDHHKFIDKCAALWDRVQVYDAVS</sequence>
<keyword evidence="3" id="KW-1185">Reference proteome</keyword>
<name>A0A8J3GAN4_9BACT</name>
<dbReference type="InterPro" id="IPR013097">
    <property type="entry name" value="Dabb"/>
</dbReference>
<organism evidence="2 3">
    <name type="scientific">Persicitalea jodogahamensis</name>
    <dbReference type="NCBI Taxonomy" id="402147"/>
    <lineage>
        <taxon>Bacteria</taxon>
        <taxon>Pseudomonadati</taxon>
        <taxon>Bacteroidota</taxon>
        <taxon>Cytophagia</taxon>
        <taxon>Cytophagales</taxon>
        <taxon>Spirosomataceae</taxon>
        <taxon>Persicitalea</taxon>
    </lineage>
</organism>
<proteinExistence type="predicted"/>
<evidence type="ECO:0000313" key="3">
    <source>
        <dbReference type="Proteomes" id="UP000598271"/>
    </source>
</evidence>
<dbReference type="Pfam" id="PF07876">
    <property type="entry name" value="Dabb"/>
    <property type="match status" value="1"/>
</dbReference>
<dbReference type="InterPro" id="IPR011008">
    <property type="entry name" value="Dimeric_a/b-barrel"/>
</dbReference>
<dbReference type="Gene3D" id="3.30.70.100">
    <property type="match status" value="1"/>
</dbReference>
<evidence type="ECO:0000259" key="1">
    <source>
        <dbReference type="PROSITE" id="PS51502"/>
    </source>
</evidence>
<protein>
    <submittedName>
        <fullName evidence="2">DabB protein</fullName>
    </submittedName>
</protein>
<feature type="domain" description="Stress-response A/B barrel" evidence="1">
    <location>
        <begin position="2"/>
        <end position="97"/>
    </location>
</feature>
<accession>A0A8J3GAN4</accession>
<dbReference type="PROSITE" id="PS51502">
    <property type="entry name" value="S_R_A_B_BARREL"/>
    <property type="match status" value="1"/>
</dbReference>
<dbReference type="Proteomes" id="UP000598271">
    <property type="component" value="Unassembled WGS sequence"/>
</dbReference>
<dbReference type="RefSeq" id="WP_189567527.1">
    <property type="nucleotide sequence ID" value="NZ_BMXF01000005.1"/>
</dbReference>
<gene>
    <name evidence="2" type="ORF">GCM10007390_44440</name>
</gene>
<reference evidence="2 3" key="1">
    <citation type="journal article" date="2014" name="Int. J. Syst. Evol. Microbiol.">
        <title>Complete genome sequence of Corynebacterium casei LMG S-19264T (=DSM 44701T), isolated from a smear-ripened cheese.</title>
        <authorList>
            <consortium name="US DOE Joint Genome Institute (JGI-PGF)"/>
            <person name="Walter F."/>
            <person name="Albersmeier A."/>
            <person name="Kalinowski J."/>
            <person name="Ruckert C."/>
        </authorList>
    </citation>
    <scope>NUCLEOTIDE SEQUENCE [LARGE SCALE GENOMIC DNA]</scope>
    <source>
        <strain evidence="2 3">KCTC 12866</strain>
    </source>
</reference>
<dbReference type="SUPFAM" id="SSF54909">
    <property type="entry name" value="Dimeric alpha+beta barrel"/>
    <property type="match status" value="1"/>
</dbReference>
<dbReference type="SMART" id="SM00886">
    <property type="entry name" value="Dabb"/>
    <property type="match status" value="1"/>
</dbReference>
<evidence type="ECO:0000313" key="2">
    <source>
        <dbReference type="EMBL" id="GHB84313.1"/>
    </source>
</evidence>
<dbReference type="EMBL" id="BMXF01000005">
    <property type="protein sequence ID" value="GHB84313.1"/>
    <property type="molecule type" value="Genomic_DNA"/>
</dbReference>